<evidence type="ECO:0000256" key="1">
    <source>
        <dbReference type="ARBA" id="ARBA00004572"/>
    </source>
</evidence>
<dbReference type="InterPro" id="IPR056027">
    <property type="entry name" value="DUF7608"/>
</dbReference>
<feature type="region of interest" description="Disordered" evidence="5">
    <location>
        <begin position="996"/>
        <end position="1029"/>
    </location>
</feature>
<protein>
    <recommendedName>
        <fullName evidence="6">AAA+ ATPase domain-containing protein</fullName>
    </recommendedName>
</protein>
<keyword evidence="2" id="KW-0547">Nucleotide-binding</keyword>
<evidence type="ECO:0000256" key="3">
    <source>
        <dbReference type="ARBA" id="ARBA00022787"/>
    </source>
</evidence>
<evidence type="ECO:0000313" key="8">
    <source>
        <dbReference type="Proteomes" id="UP000593566"/>
    </source>
</evidence>
<name>A0A8H6FL22_9LECA</name>
<dbReference type="RefSeq" id="XP_037157740.1">
    <property type="nucleotide sequence ID" value="XM_037295739.1"/>
</dbReference>
<evidence type="ECO:0000256" key="4">
    <source>
        <dbReference type="ARBA" id="ARBA00022840"/>
    </source>
</evidence>
<dbReference type="InterPro" id="IPR003959">
    <property type="entry name" value="ATPase_AAA_core"/>
</dbReference>
<accession>A0A8H6FL22</accession>
<dbReference type="SMART" id="SM00382">
    <property type="entry name" value="AAA"/>
    <property type="match status" value="1"/>
</dbReference>
<keyword evidence="3" id="KW-0496">Mitochondrion</keyword>
<organism evidence="7 8">
    <name type="scientific">Letharia lupina</name>
    <dbReference type="NCBI Taxonomy" id="560253"/>
    <lineage>
        <taxon>Eukaryota</taxon>
        <taxon>Fungi</taxon>
        <taxon>Dikarya</taxon>
        <taxon>Ascomycota</taxon>
        <taxon>Pezizomycotina</taxon>
        <taxon>Lecanoromycetes</taxon>
        <taxon>OSLEUM clade</taxon>
        <taxon>Lecanoromycetidae</taxon>
        <taxon>Lecanorales</taxon>
        <taxon>Lecanorineae</taxon>
        <taxon>Parmeliaceae</taxon>
        <taxon>Letharia</taxon>
    </lineage>
</organism>
<keyword evidence="4" id="KW-0067">ATP-binding</keyword>
<dbReference type="GO" id="GO:0016887">
    <property type="term" value="F:ATP hydrolysis activity"/>
    <property type="evidence" value="ECO:0007669"/>
    <property type="project" value="InterPro"/>
</dbReference>
<dbReference type="Pfam" id="PF24581">
    <property type="entry name" value="DUF7608"/>
    <property type="match status" value="1"/>
</dbReference>
<evidence type="ECO:0000313" key="7">
    <source>
        <dbReference type="EMBL" id="KAF6230483.1"/>
    </source>
</evidence>
<dbReference type="AlphaFoldDB" id="A0A8H6FL22"/>
<dbReference type="InterPro" id="IPR051701">
    <property type="entry name" value="Mito_OM_Translocase_MSP1"/>
</dbReference>
<feature type="compositionally biased region" description="Acidic residues" evidence="5">
    <location>
        <begin position="329"/>
        <end position="344"/>
    </location>
</feature>
<dbReference type="SUPFAM" id="SSF52540">
    <property type="entry name" value="P-loop containing nucleoside triphosphate hydrolases"/>
    <property type="match status" value="1"/>
</dbReference>
<dbReference type="Pfam" id="PF17862">
    <property type="entry name" value="AAA_lid_3"/>
    <property type="match status" value="1"/>
</dbReference>
<feature type="region of interest" description="Disordered" evidence="5">
    <location>
        <begin position="425"/>
        <end position="465"/>
    </location>
</feature>
<feature type="domain" description="AAA+ ATPase" evidence="6">
    <location>
        <begin position="750"/>
        <end position="884"/>
    </location>
</feature>
<sequence length="1029" mass="113993">MRTSPHCSSFIYKLDLMRTSLWTTLRATSRCSRPHVCRLVAGRRLPFPQRTFHTSPSPQREEDPPNAPWNPSVEQPIDATQSEQTSVVLETTAEDPNGASDNPPRPKDKSNYGSASRRASRNIKPREKSPPVHIPPWFLDQNVILRGDRAHARTKDGPRTLIRLGGLPSDQVAHDEEQAVAEDASLRNGAPENKKSDGRQQETNEGPSSKSRLTTLLLDNIIMREISSVVSAGLQVSSWQRAEIAASPKPHVVLFCPKNGGSFFLDVIGLQLAEKNLTDLLRLTPQDIAEIGGDYIDDPSDFRGNTLSSLGYDTQLVTAMRFPQRSEDPPEEEYFDEPEEEDMDQGPGKSKYPVHGPVGGFNAIHVGTFAANSLQDFFKPFVSQAGFPQQPKVVGMKPALQLKDTTPELKMTMLVDTLLNAAESKRVAEKPAEEASTTQEQPEAAGILNSTSQSPRAENSESLYRDAERGSEGLIVLIQDYLQIKATINGGKFLDKLHEVVEARRREGQRLLIIGTVSSKELMSSFSRLGIDQEQRDPRNIPTRTIITPINEPSPEHTFARYHKEKTKGINMRHLKDMLRRTAAVHSQVASLISDRTIDVDSKTTFLSGLEESVWPLDRVSRAATTSLGLLEGSEEMTIKHIEQALEIIESSDDAKVDWVANEKQQRENVTKSTGSASEIDSKDRMRKLRKTCNEHEMKLLSGVVDPENIRTTFADVQASPQTIEALKTLTSLSLARPDAFTYGVLATDRIPGLLLYGPPGTGKTLLAKAVAKESGATVLEVSGSDVYDMYVGEGEKNVRAIFTLAKKLTPCIVFIDEADAILGARSGGSNRTSHRELINQFLREWDGMTELSAFIMVATNRPFDLDEASLRRLPRRLLVDLPVEKDREAILKIHLKTELLDPDVSVSDLASQTPFYSGSDLKNLCVAAALACVREEFDAAASHAKDTSKTEKYEYPEKRTLHTRHFNKAMEEISASVSEDMGSLSAIRKFDEKYGDRRGRRKKGGFGYRTVSEGEKAGSDAARVRNQS</sequence>
<dbReference type="GO" id="GO:0005741">
    <property type="term" value="C:mitochondrial outer membrane"/>
    <property type="evidence" value="ECO:0007669"/>
    <property type="project" value="UniProtKB-SubCell"/>
</dbReference>
<feature type="compositionally biased region" description="Basic and acidic residues" evidence="5">
    <location>
        <begin position="192"/>
        <end position="202"/>
    </location>
</feature>
<feature type="region of interest" description="Disordered" evidence="5">
    <location>
        <begin position="324"/>
        <end position="349"/>
    </location>
</feature>
<dbReference type="PANTHER" id="PTHR45644:SF56">
    <property type="entry name" value="AAA ATPASE, PUTATIVE (AFU_ORTHOLOGUE AFUA_2G12920)-RELATED"/>
    <property type="match status" value="1"/>
</dbReference>
<keyword evidence="3" id="KW-0472">Membrane</keyword>
<dbReference type="Gene3D" id="3.40.50.300">
    <property type="entry name" value="P-loop containing nucleotide triphosphate hydrolases"/>
    <property type="match status" value="1"/>
</dbReference>
<dbReference type="EMBL" id="JACCJB010000002">
    <property type="protein sequence ID" value="KAF6230483.1"/>
    <property type="molecule type" value="Genomic_DNA"/>
</dbReference>
<feature type="region of interest" description="Disordered" evidence="5">
    <location>
        <begin position="666"/>
        <end position="685"/>
    </location>
</feature>
<keyword evidence="3" id="KW-1000">Mitochondrion outer membrane</keyword>
<comment type="subcellular location">
    <subcellularLocation>
        <location evidence="1">Mitochondrion outer membrane</location>
        <topology evidence="1">Single-pass membrane protein</topology>
    </subcellularLocation>
</comment>
<dbReference type="Pfam" id="PF00004">
    <property type="entry name" value="AAA"/>
    <property type="match status" value="1"/>
</dbReference>
<dbReference type="InterPro" id="IPR027417">
    <property type="entry name" value="P-loop_NTPase"/>
</dbReference>
<evidence type="ECO:0000256" key="5">
    <source>
        <dbReference type="SAM" id="MobiDB-lite"/>
    </source>
</evidence>
<dbReference type="Gene3D" id="1.10.8.60">
    <property type="match status" value="1"/>
</dbReference>
<evidence type="ECO:0000259" key="6">
    <source>
        <dbReference type="SMART" id="SM00382"/>
    </source>
</evidence>
<evidence type="ECO:0000256" key="2">
    <source>
        <dbReference type="ARBA" id="ARBA00022741"/>
    </source>
</evidence>
<keyword evidence="8" id="KW-1185">Reference proteome</keyword>
<dbReference type="Proteomes" id="UP000593566">
    <property type="component" value="Unassembled WGS sequence"/>
</dbReference>
<dbReference type="GeneID" id="59333233"/>
<gene>
    <name evidence="7" type="ORF">HO133_004827</name>
</gene>
<feature type="region of interest" description="Disordered" evidence="5">
    <location>
        <begin position="181"/>
        <end position="210"/>
    </location>
</feature>
<dbReference type="InterPro" id="IPR041569">
    <property type="entry name" value="AAA_lid_3"/>
</dbReference>
<proteinExistence type="predicted"/>
<feature type="compositionally biased region" description="Polar residues" evidence="5">
    <location>
        <begin position="448"/>
        <end position="462"/>
    </location>
</feature>
<dbReference type="InterPro" id="IPR003593">
    <property type="entry name" value="AAA+_ATPase"/>
</dbReference>
<feature type="region of interest" description="Disordered" evidence="5">
    <location>
        <begin position="93"/>
        <end position="135"/>
    </location>
</feature>
<reference evidence="7 8" key="1">
    <citation type="journal article" date="2020" name="Genomics">
        <title>Complete, high-quality genomes from long-read metagenomic sequencing of two wolf lichen thalli reveals enigmatic genome architecture.</title>
        <authorList>
            <person name="McKenzie S.K."/>
            <person name="Walston R.F."/>
            <person name="Allen J.L."/>
        </authorList>
    </citation>
    <scope>NUCLEOTIDE SEQUENCE [LARGE SCALE GENOMIC DNA]</scope>
    <source>
        <strain evidence="7">WasteWater1</strain>
    </source>
</reference>
<dbReference type="PANTHER" id="PTHR45644">
    <property type="entry name" value="AAA ATPASE, PUTATIVE (AFU_ORTHOLOGUE AFUA_2G12920)-RELATED-RELATED"/>
    <property type="match status" value="1"/>
</dbReference>
<feature type="region of interest" description="Disordered" evidence="5">
    <location>
        <begin position="48"/>
        <end position="74"/>
    </location>
</feature>
<comment type="caution">
    <text evidence="7">The sequence shown here is derived from an EMBL/GenBank/DDBJ whole genome shotgun (WGS) entry which is preliminary data.</text>
</comment>
<dbReference type="GO" id="GO:0005524">
    <property type="term" value="F:ATP binding"/>
    <property type="evidence" value="ECO:0007669"/>
    <property type="project" value="UniProtKB-KW"/>
</dbReference>